<dbReference type="EMBL" id="JAIZAY010000008">
    <property type="protein sequence ID" value="KAJ8038191.1"/>
    <property type="molecule type" value="Genomic_DNA"/>
</dbReference>
<keyword evidence="4" id="KW-1185">Reference proteome</keyword>
<dbReference type="InterPro" id="IPR052907">
    <property type="entry name" value="Beta-lactamase/esterase"/>
</dbReference>
<sequence length="443" mass="49968">MSLLRQSLLVIVTAILVTFLPSYLSPRYPVPEIFGTVAPGFEEVVDTFRESFELGWEKPEAGSAYSVYYKGDKVVDIWAGYADQEAKILWKENTMSVMYSTSKGFCALVVAMLADRGLLDFKKPVNHYWPEFAQNGKEKITVEMLMEHEAALPYFPEAMTFDMLRDPTAMDKVIENAKPLWEPGTGHGYHAISLGFLVNGLVRRVDPEKRTVGQFLDDEVAKPFEIDVFIGTPPIESLRVSRTVIVEAYFFDKVYAFATSWLYRQILSAFILQTPADGNIIKERRYRHQLLLLSQTERQVDSDIRQLEMPAVNGVATARAIAKTFGILANGGKLGDKTLLSEEMIDAYSFDRRGETPDLCLFGLKTRWKYGMHLIPQGENEKNLFGSPGGGGQVGYADPNRVIGYGYVTRFMSPEGWALYDPRIRRLQESTLSAITKLETRGK</sequence>
<dbReference type="SUPFAM" id="SSF56601">
    <property type="entry name" value="beta-lactamase/transpeptidase-like"/>
    <property type="match status" value="1"/>
</dbReference>
<dbReference type="Pfam" id="PF00144">
    <property type="entry name" value="Beta-lactamase"/>
    <property type="match status" value="1"/>
</dbReference>
<name>A0A9Q1HAG8_HOLLE</name>
<feature type="domain" description="Beta-lactamase-related" evidence="2">
    <location>
        <begin position="61"/>
        <end position="422"/>
    </location>
</feature>
<dbReference type="PANTHER" id="PTHR43319">
    <property type="entry name" value="BETA-LACTAMASE-RELATED"/>
    <property type="match status" value="1"/>
</dbReference>
<dbReference type="Proteomes" id="UP001152320">
    <property type="component" value="Chromosome 8"/>
</dbReference>
<evidence type="ECO:0000256" key="1">
    <source>
        <dbReference type="SAM" id="SignalP"/>
    </source>
</evidence>
<protein>
    <submittedName>
        <fullName evidence="3">Beta-lactamase domain-containing protein 2</fullName>
    </submittedName>
</protein>
<dbReference type="Gene3D" id="3.40.710.10">
    <property type="entry name" value="DD-peptidase/beta-lactamase superfamily"/>
    <property type="match status" value="1"/>
</dbReference>
<reference evidence="3" key="1">
    <citation type="submission" date="2021-10" db="EMBL/GenBank/DDBJ databases">
        <title>Tropical sea cucumber genome reveals ecological adaptation and Cuvierian tubules defense mechanism.</title>
        <authorList>
            <person name="Chen T."/>
        </authorList>
    </citation>
    <scope>NUCLEOTIDE SEQUENCE</scope>
    <source>
        <strain evidence="3">Nanhai2018</strain>
        <tissue evidence="3">Muscle</tissue>
    </source>
</reference>
<gene>
    <name evidence="3" type="ORF">HOLleu_19198</name>
</gene>
<dbReference type="PANTHER" id="PTHR43319:SF3">
    <property type="entry name" value="BETA-LACTAMASE-RELATED DOMAIN-CONTAINING PROTEIN"/>
    <property type="match status" value="1"/>
</dbReference>
<organism evidence="3 4">
    <name type="scientific">Holothuria leucospilota</name>
    <name type="common">Black long sea cucumber</name>
    <name type="synonym">Mertensiothuria leucospilota</name>
    <dbReference type="NCBI Taxonomy" id="206669"/>
    <lineage>
        <taxon>Eukaryota</taxon>
        <taxon>Metazoa</taxon>
        <taxon>Echinodermata</taxon>
        <taxon>Eleutherozoa</taxon>
        <taxon>Echinozoa</taxon>
        <taxon>Holothuroidea</taxon>
        <taxon>Aspidochirotacea</taxon>
        <taxon>Aspidochirotida</taxon>
        <taxon>Holothuriidae</taxon>
        <taxon>Holothuria</taxon>
    </lineage>
</organism>
<evidence type="ECO:0000259" key="2">
    <source>
        <dbReference type="Pfam" id="PF00144"/>
    </source>
</evidence>
<dbReference type="InterPro" id="IPR001466">
    <property type="entry name" value="Beta-lactam-related"/>
</dbReference>
<keyword evidence="1" id="KW-0732">Signal</keyword>
<feature type="signal peptide" evidence="1">
    <location>
        <begin position="1"/>
        <end position="24"/>
    </location>
</feature>
<dbReference type="InterPro" id="IPR012338">
    <property type="entry name" value="Beta-lactam/transpept-like"/>
</dbReference>
<dbReference type="OrthoDB" id="5946976at2759"/>
<dbReference type="AlphaFoldDB" id="A0A9Q1HAG8"/>
<evidence type="ECO:0000313" key="3">
    <source>
        <dbReference type="EMBL" id="KAJ8038191.1"/>
    </source>
</evidence>
<comment type="caution">
    <text evidence="3">The sequence shown here is derived from an EMBL/GenBank/DDBJ whole genome shotgun (WGS) entry which is preliminary data.</text>
</comment>
<evidence type="ECO:0000313" key="4">
    <source>
        <dbReference type="Proteomes" id="UP001152320"/>
    </source>
</evidence>
<feature type="chain" id="PRO_5040210662" evidence="1">
    <location>
        <begin position="25"/>
        <end position="443"/>
    </location>
</feature>
<accession>A0A9Q1HAG8</accession>
<proteinExistence type="predicted"/>